<keyword evidence="3" id="KW-0804">Transcription</keyword>
<name>A0A2A9DYY7_9MICO</name>
<gene>
    <name evidence="6" type="ORF">ATJ78_2793</name>
</gene>
<evidence type="ECO:0000256" key="1">
    <source>
        <dbReference type="ARBA" id="ARBA00023015"/>
    </source>
</evidence>
<comment type="caution">
    <text evidence="6">The sequence shown here is derived from an EMBL/GenBank/DDBJ whole genome shotgun (WGS) entry which is preliminary data.</text>
</comment>
<dbReference type="RefSeq" id="WP_098408775.1">
    <property type="nucleotide sequence ID" value="NZ_PDJE01000001.1"/>
</dbReference>
<keyword evidence="2" id="KW-0238">DNA-binding</keyword>
<dbReference type="GO" id="GO:0045892">
    <property type="term" value="P:negative regulation of DNA-templated transcription"/>
    <property type="evidence" value="ECO:0007669"/>
    <property type="project" value="TreeGrafter"/>
</dbReference>
<dbReference type="Pfam" id="PF01614">
    <property type="entry name" value="IclR_C"/>
    <property type="match status" value="1"/>
</dbReference>
<organism evidence="6 7">
    <name type="scientific">Paramicrobacterium agarici</name>
    <dbReference type="NCBI Taxonomy" id="630514"/>
    <lineage>
        <taxon>Bacteria</taxon>
        <taxon>Bacillati</taxon>
        <taxon>Actinomycetota</taxon>
        <taxon>Actinomycetes</taxon>
        <taxon>Micrococcales</taxon>
        <taxon>Microbacteriaceae</taxon>
        <taxon>Paramicrobacterium</taxon>
    </lineage>
</organism>
<dbReference type="SUPFAM" id="SSF46785">
    <property type="entry name" value="Winged helix' DNA-binding domain"/>
    <property type="match status" value="1"/>
</dbReference>
<dbReference type="InterPro" id="IPR029016">
    <property type="entry name" value="GAF-like_dom_sf"/>
</dbReference>
<dbReference type="GO" id="GO:0003700">
    <property type="term" value="F:DNA-binding transcription factor activity"/>
    <property type="evidence" value="ECO:0007669"/>
    <property type="project" value="TreeGrafter"/>
</dbReference>
<dbReference type="SMART" id="SM00346">
    <property type="entry name" value="HTH_ICLR"/>
    <property type="match status" value="1"/>
</dbReference>
<reference evidence="6 7" key="1">
    <citation type="submission" date="2017-10" db="EMBL/GenBank/DDBJ databases">
        <title>Sequencing the genomes of 1000 actinobacteria strains.</title>
        <authorList>
            <person name="Klenk H.-P."/>
        </authorList>
    </citation>
    <scope>NUCLEOTIDE SEQUENCE [LARGE SCALE GENOMIC DNA]</scope>
    <source>
        <strain evidence="6 7">DSM 21798</strain>
    </source>
</reference>
<dbReference type="SUPFAM" id="SSF55781">
    <property type="entry name" value="GAF domain-like"/>
    <property type="match status" value="1"/>
</dbReference>
<dbReference type="InterPro" id="IPR036388">
    <property type="entry name" value="WH-like_DNA-bd_sf"/>
</dbReference>
<dbReference type="AlphaFoldDB" id="A0A2A9DYY7"/>
<dbReference type="PANTHER" id="PTHR30136:SF24">
    <property type="entry name" value="HTH-TYPE TRANSCRIPTIONAL REPRESSOR ALLR"/>
    <property type="match status" value="1"/>
</dbReference>
<dbReference type="OrthoDB" id="7274111at2"/>
<accession>A0A2A9DYY7</accession>
<sequence length="264" mass="27936">MASESSADRAPAVARAVRVLDLLAESQGEPQSLTSISKALGAAKSSTLNVCAALEDGGLLRRTDAGYVLGRRVIELGGAYLHSFDPVLEFYRACAESEVLRHERCQLAVLEGTNVLYLATHVGRAPFRLSAGIGSRYPASITAVGNALLAELADDEIDRRFADDATRPAFTPDSTTSLAGLKQKLADTRQRGHSLDRGEVYPGLAGFAIVVPPQSSGEVPLALGASMLESEFTDPAMQTALDALIEVGRRMSNPMNLAPEALAQ</sequence>
<evidence type="ECO:0000259" key="4">
    <source>
        <dbReference type="PROSITE" id="PS51077"/>
    </source>
</evidence>
<evidence type="ECO:0000313" key="6">
    <source>
        <dbReference type="EMBL" id="PFG31813.1"/>
    </source>
</evidence>
<dbReference type="InterPro" id="IPR005471">
    <property type="entry name" value="Tscrpt_reg_IclR_N"/>
</dbReference>
<dbReference type="Gene3D" id="3.30.450.40">
    <property type="match status" value="1"/>
</dbReference>
<dbReference type="InterPro" id="IPR014757">
    <property type="entry name" value="Tscrpt_reg_IclR_C"/>
</dbReference>
<dbReference type="EMBL" id="PDJE01000001">
    <property type="protein sequence ID" value="PFG31813.1"/>
    <property type="molecule type" value="Genomic_DNA"/>
</dbReference>
<dbReference type="InterPro" id="IPR050707">
    <property type="entry name" value="HTH_MetabolicPath_Reg"/>
</dbReference>
<dbReference type="InterPro" id="IPR036390">
    <property type="entry name" value="WH_DNA-bd_sf"/>
</dbReference>
<dbReference type="PROSITE" id="PS51077">
    <property type="entry name" value="HTH_ICLR"/>
    <property type="match status" value="1"/>
</dbReference>
<dbReference type="Proteomes" id="UP000221369">
    <property type="component" value="Unassembled WGS sequence"/>
</dbReference>
<dbReference type="PROSITE" id="PS51078">
    <property type="entry name" value="ICLR_ED"/>
    <property type="match status" value="1"/>
</dbReference>
<dbReference type="GO" id="GO:0003677">
    <property type="term" value="F:DNA binding"/>
    <property type="evidence" value="ECO:0007669"/>
    <property type="project" value="UniProtKB-KW"/>
</dbReference>
<evidence type="ECO:0000313" key="7">
    <source>
        <dbReference type="Proteomes" id="UP000221369"/>
    </source>
</evidence>
<feature type="domain" description="HTH iclR-type" evidence="4">
    <location>
        <begin position="10"/>
        <end position="71"/>
    </location>
</feature>
<evidence type="ECO:0000256" key="3">
    <source>
        <dbReference type="ARBA" id="ARBA00023163"/>
    </source>
</evidence>
<keyword evidence="7" id="KW-1185">Reference proteome</keyword>
<evidence type="ECO:0000259" key="5">
    <source>
        <dbReference type="PROSITE" id="PS51078"/>
    </source>
</evidence>
<evidence type="ECO:0000256" key="2">
    <source>
        <dbReference type="ARBA" id="ARBA00023125"/>
    </source>
</evidence>
<dbReference type="PANTHER" id="PTHR30136">
    <property type="entry name" value="HELIX-TURN-HELIX TRANSCRIPTIONAL REGULATOR, ICLR FAMILY"/>
    <property type="match status" value="1"/>
</dbReference>
<proteinExistence type="predicted"/>
<dbReference type="Gene3D" id="1.10.10.10">
    <property type="entry name" value="Winged helix-like DNA-binding domain superfamily/Winged helix DNA-binding domain"/>
    <property type="match status" value="1"/>
</dbReference>
<feature type="domain" description="IclR-ED" evidence="5">
    <location>
        <begin position="72"/>
        <end position="257"/>
    </location>
</feature>
<protein>
    <submittedName>
        <fullName evidence="6">IclR family transcriptional regulator</fullName>
    </submittedName>
</protein>
<keyword evidence="1" id="KW-0805">Transcription regulation</keyword>
<dbReference type="Pfam" id="PF09339">
    <property type="entry name" value="HTH_IclR"/>
    <property type="match status" value="1"/>
</dbReference>